<comment type="caution">
    <text evidence="2">The sequence shown here is derived from an EMBL/GenBank/DDBJ whole genome shotgun (WGS) entry which is preliminary data.</text>
</comment>
<keyword evidence="3" id="KW-1185">Reference proteome</keyword>
<dbReference type="AlphaFoldDB" id="A0A8H6IRY9"/>
<evidence type="ECO:0000313" key="2">
    <source>
        <dbReference type="EMBL" id="KAF6793717.1"/>
    </source>
</evidence>
<protein>
    <submittedName>
        <fullName evidence="2">Cutinase</fullName>
    </submittedName>
</protein>
<organism evidence="2 3">
    <name type="scientific">Colletotrichum sojae</name>
    <dbReference type="NCBI Taxonomy" id="2175907"/>
    <lineage>
        <taxon>Eukaryota</taxon>
        <taxon>Fungi</taxon>
        <taxon>Dikarya</taxon>
        <taxon>Ascomycota</taxon>
        <taxon>Pezizomycotina</taxon>
        <taxon>Sordariomycetes</taxon>
        <taxon>Hypocreomycetidae</taxon>
        <taxon>Glomerellales</taxon>
        <taxon>Glomerellaceae</taxon>
        <taxon>Colletotrichum</taxon>
        <taxon>Colletotrichum orchidearum species complex</taxon>
    </lineage>
</organism>
<evidence type="ECO:0000313" key="3">
    <source>
        <dbReference type="Proteomes" id="UP000652219"/>
    </source>
</evidence>
<keyword evidence="1" id="KW-0732">Signal</keyword>
<sequence>MKSLSILTLAALSIASPVHIDHTDANEIARLSTRATGPVSKEFTMG</sequence>
<accession>A0A8H6IRY9</accession>
<feature type="non-terminal residue" evidence="2">
    <location>
        <position position="46"/>
    </location>
</feature>
<feature type="signal peptide" evidence="1">
    <location>
        <begin position="1"/>
        <end position="20"/>
    </location>
</feature>
<feature type="chain" id="PRO_5034849787" evidence="1">
    <location>
        <begin position="21"/>
        <end position="46"/>
    </location>
</feature>
<evidence type="ECO:0000256" key="1">
    <source>
        <dbReference type="SAM" id="SignalP"/>
    </source>
</evidence>
<proteinExistence type="predicted"/>
<gene>
    <name evidence="2" type="ORF">CSOJ01_13869</name>
</gene>
<dbReference type="Proteomes" id="UP000652219">
    <property type="component" value="Unassembled WGS sequence"/>
</dbReference>
<name>A0A8H6IRY9_9PEZI</name>
<reference evidence="2 3" key="1">
    <citation type="journal article" date="2020" name="Phytopathology">
        <title>Genome Sequence Resources of Colletotrichum truncatum, C. plurivorum, C. musicola, and C. sojae: Four Species Pathogenic to Soybean (Glycine max).</title>
        <authorList>
            <person name="Rogerio F."/>
            <person name="Boufleur T.R."/>
            <person name="Ciampi-Guillardi M."/>
            <person name="Sukno S.A."/>
            <person name="Thon M.R."/>
            <person name="Massola Junior N.S."/>
            <person name="Baroncelli R."/>
        </authorList>
    </citation>
    <scope>NUCLEOTIDE SEQUENCE [LARGE SCALE GENOMIC DNA]</scope>
    <source>
        <strain evidence="2 3">LFN0009</strain>
    </source>
</reference>
<dbReference type="EMBL" id="WIGN01000427">
    <property type="protein sequence ID" value="KAF6793717.1"/>
    <property type="molecule type" value="Genomic_DNA"/>
</dbReference>